<proteinExistence type="predicted"/>
<evidence type="ECO:0000256" key="1">
    <source>
        <dbReference type="SAM" id="MobiDB-lite"/>
    </source>
</evidence>
<comment type="caution">
    <text evidence="2">The sequence shown here is derived from an EMBL/GenBank/DDBJ whole genome shotgun (WGS) entry which is preliminary data.</text>
</comment>
<evidence type="ECO:0000313" key="2">
    <source>
        <dbReference type="EMBL" id="KAF6290946.1"/>
    </source>
</evidence>
<feature type="region of interest" description="Disordered" evidence="1">
    <location>
        <begin position="1"/>
        <end position="43"/>
    </location>
</feature>
<evidence type="ECO:0000313" key="3">
    <source>
        <dbReference type="Proteomes" id="UP000527355"/>
    </source>
</evidence>
<accession>A0A7J7SR86</accession>
<protein>
    <submittedName>
        <fullName evidence="2">Uncharacterized protein</fullName>
    </submittedName>
</protein>
<dbReference type="EMBL" id="JABWUV010000018">
    <property type="protein sequence ID" value="KAF6290946.1"/>
    <property type="molecule type" value="Genomic_DNA"/>
</dbReference>
<dbReference type="AlphaFoldDB" id="A0A7J7SR86"/>
<gene>
    <name evidence="2" type="ORF">mMyoMyo1_009334</name>
</gene>
<keyword evidence="3" id="KW-1185">Reference proteome</keyword>
<name>A0A7J7SR86_MYOMY</name>
<sequence>MKVRKNRNILISFPRQRQESLNQLHTPSCSSSSSSPPPATGARASHKRKVCVICDLLLDLSGAQPERRLLQPCSSFRSSIPSLDGQSEPCSVCSEMMGEASAEAKTCLRNTAGSHVPLSSLPDTQEAVMSWRKGHFLLPLKKEPLLRDQQPALPREASGAQRLLLSPHEASGNLPLGSLQNVNPKGWCHLG</sequence>
<reference evidence="2 3" key="1">
    <citation type="journal article" date="2020" name="Nature">
        <title>Six reference-quality genomes reveal evolution of bat adaptations.</title>
        <authorList>
            <person name="Jebb D."/>
            <person name="Huang Z."/>
            <person name="Pippel M."/>
            <person name="Hughes G.M."/>
            <person name="Lavrichenko K."/>
            <person name="Devanna P."/>
            <person name="Winkler S."/>
            <person name="Jermiin L.S."/>
            <person name="Skirmuntt E.C."/>
            <person name="Katzourakis A."/>
            <person name="Burkitt-Gray L."/>
            <person name="Ray D.A."/>
            <person name="Sullivan K.A.M."/>
            <person name="Roscito J.G."/>
            <person name="Kirilenko B.M."/>
            <person name="Davalos L.M."/>
            <person name="Corthals A.P."/>
            <person name="Power M.L."/>
            <person name="Jones G."/>
            <person name="Ransome R.D."/>
            <person name="Dechmann D.K.N."/>
            <person name="Locatelli A.G."/>
            <person name="Puechmaille S.J."/>
            <person name="Fedrigo O."/>
            <person name="Jarvis E.D."/>
            <person name="Hiller M."/>
            <person name="Vernes S.C."/>
            <person name="Myers E.W."/>
            <person name="Teeling E.C."/>
        </authorList>
    </citation>
    <scope>NUCLEOTIDE SEQUENCE [LARGE SCALE GENOMIC DNA]</scope>
    <source>
        <strain evidence="2">MMyoMyo1</strain>
        <tissue evidence="2">Flight muscle</tissue>
    </source>
</reference>
<organism evidence="2 3">
    <name type="scientific">Myotis myotis</name>
    <name type="common">Greater mouse-eared bat</name>
    <name type="synonym">Vespertilio myotis</name>
    <dbReference type="NCBI Taxonomy" id="51298"/>
    <lineage>
        <taxon>Eukaryota</taxon>
        <taxon>Metazoa</taxon>
        <taxon>Chordata</taxon>
        <taxon>Craniata</taxon>
        <taxon>Vertebrata</taxon>
        <taxon>Euteleostomi</taxon>
        <taxon>Mammalia</taxon>
        <taxon>Eutheria</taxon>
        <taxon>Laurasiatheria</taxon>
        <taxon>Chiroptera</taxon>
        <taxon>Yangochiroptera</taxon>
        <taxon>Vespertilionidae</taxon>
        <taxon>Myotis</taxon>
    </lineage>
</organism>
<dbReference type="Proteomes" id="UP000527355">
    <property type="component" value="Unassembled WGS sequence"/>
</dbReference>